<evidence type="ECO:0000313" key="3">
    <source>
        <dbReference type="Proteomes" id="UP000799438"/>
    </source>
</evidence>
<reference evidence="2" key="1">
    <citation type="journal article" date="2020" name="Stud. Mycol.">
        <title>101 Dothideomycetes genomes: a test case for predicting lifestyles and emergence of pathogens.</title>
        <authorList>
            <person name="Haridas S."/>
            <person name="Albert R."/>
            <person name="Binder M."/>
            <person name="Bloem J."/>
            <person name="Labutti K."/>
            <person name="Salamov A."/>
            <person name="Andreopoulos B."/>
            <person name="Baker S."/>
            <person name="Barry K."/>
            <person name="Bills G."/>
            <person name="Bluhm B."/>
            <person name="Cannon C."/>
            <person name="Castanera R."/>
            <person name="Culley D."/>
            <person name="Daum C."/>
            <person name="Ezra D."/>
            <person name="Gonzalez J."/>
            <person name="Henrissat B."/>
            <person name="Kuo A."/>
            <person name="Liang C."/>
            <person name="Lipzen A."/>
            <person name="Lutzoni F."/>
            <person name="Magnuson J."/>
            <person name="Mondo S."/>
            <person name="Nolan M."/>
            <person name="Ohm R."/>
            <person name="Pangilinan J."/>
            <person name="Park H.-J."/>
            <person name="Ramirez L."/>
            <person name="Alfaro M."/>
            <person name="Sun H."/>
            <person name="Tritt A."/>
            <person name="Yoshinaga Y."/>
            <person name="Zwiers L.-H."/>
            <person name="Turgeon B."/>
            <person name="Goodwin S."/>
            <person name="Spatafora J."/>
            <person name="Crous P."/>
            <person name="Grigoriev I."/>
        </authorList>
    </citation>
    <scope>NUCLEOTIDE SEQUENCE</scope>
    <source>
        <strain evidence="2">CBS 121167</strain>
    </source>
</reference>
<accession>A0A6A6B354</accession>
<sequence length="80" mass="8737">MRPVPTIRSDTPTPAPPSSITHPVARFRPQRPKPAAHQKQNAPVVLGGFVRRSIGAFAATFEDMHLWPSVPACLHGLHAR</sequence>
<dbReference type="Proteomes" id="UP000799438">
    <property type="component" value="Unassembled WGS sequence"/>
</dbReference>
<name>A0A6A6B354_9PEZI</name>
<evidence type="ECO:0000313" key="2">
    <source>
        <dbReference type="EMBL" id="KAF2138246.1"/>
    </source>
</evidence>
<feature type="region of interest" description="Disordered" evidence="1">
    <location>
        <begin position="1"/>
        <end position="42"/>
    </location>
</feature>
<dbReference type="GeneID" id="54298561"/>
<organism evidence="2 3">
    <name type="scientific">Aplosporella prunicola CBS 121167</name>
    <dbReference type="NCBI Taxonomy" id="1176127"/>
    <lineage>
        <taxon>Eukaryota</taxon>
        <taxon>Fungi</taxon>
        <taxon>Dikarya</taxon>
        <taxon>Ascomycota</taxon>
        <taxon>Pezizomycotina</taxon>
        <taxon>Dothideomycetes</taxon>
        <taxon>Dothideomycetes incertae sedis</taxon>
        <taxon>Botryosphaeriales</taxon>
        <taxon>Aplosporellaceae</taxon>
        <taxon>Aplosporella</taxon>
    </lineage>
</organism>
<dbReference type="AlphaFoldDB" id="A0A6A6B354"/>
<proteinExistence type="predicted"/>
<dbReference type="RefSeq" id="XP_033393959.1">
    <property type="nucleotide sequence ID" value="XM_033541065.1"/>
</dbReference>
<gene>
    <name evidence="2" type="ORF">K452DRAFT_290838</name>
</gene>
<evidence type="ECO:0000256" key="1">
    <source>
        <dbReference type="SAM" id="MobiDB-lite"/>
    </source>
</evidence>
<protein>
    <submittedName>
        <fullName evidence="2">Uncharacterized protein</fullName>
    </submittedName>
</protein>
<keyword evidence="3" id="KW-1185">Reference proteome</keyword>
<dbReference type="EMBL" id="ML995497">
    <property type="protein sequence ID" value="KAF2138246.1"/>
    <property type="molecule type" value="Genomic_DNA"/>
</dbReference>